<dbReference type="AlphaFoldDB" id="A0A0H5RF37"/>
<reference evidence="2" key="1">
    <citation type="submission" date="2015-04" db="EMBL/GenBank/DDBJ databases">
        <title>The genome sequence of the plant pathogenic Rhizarian Plasmodiophora brassicae reveals insights in its biotrophic life cycle and the origin of chitin synthesis.</title>
        <authorList>
            <person name="Schwelm A."/>
            <person name="Fogelqvist J."/>
            <person name="Knaust A."/>
            <person name="Julke S."/>
            <person name="Lilja T."/>
            <person name="Dhandapani V."/>
            <person name="Bonilla-Rosso G."/>
            <person name="Karlsson M."/>
            <person name="Shevchenko A."/>
            <person name="Choi S.R."/>
            <person name="Kim H.G."/>
            <person name="Park J.Y."/>
            <person name="Lim Y.P."/>
            <person name="Ludwig-Muller J."/>
            <person name="Dixelius C."/>
        </authorList>
    </citation>
    <scope>NUCLEOTIDE SEQUENCE</scope>
    <source>
        <tissue evidence="2">Potato root galls</tissue>
    </source>
</reference>
<dbReference type="EMBL" id="HACM01011720">
    <property type="protein sequence ID" value="CRZ12162.1"/>
    <property type="molecule type" value="Transcribed_RNA"/>
</dbReference>
<accession>A0A0H5RF37</accession>
<feature type="non-terminal residue" evidence="2">
    <location>
        <position position="394"/>
    </location>
</feature>
<dbReference type="InterPro" id="IPR008862">
    <property type="entry name" value="Tcp11"/>
</dbReference>
<dbReference type="Pfam" id="PF05794">
    <property type="entry name" value="Tcp11"/>
    <property type="match status" value="1"/>
</dbReference>
<dbReference type="PANTHER" id="PTHR12832">
    <property type="entry name" value="TESTIS-SPECIFIC PROTEIN PBS13 T-COMPLEX 11"/>
    <property type="match status" value="1"/>
</dbReference>
<comment type="similarity">
    <text evidence="1">Belongs to the TCP11 family.</text>
</comment>
<sequence>MASMESWFGQLPCHVMIMDTLFSSESRQRYIEFRDLIRNALGDAAITATFEDFSTFIQKPQVLKASFLLLKAAKNEELLPKPSPRTLLAAFVIALFPEAVLEISEAEMGSAGDEHALDKDCFRLAKTIVSAVTSNGEDLAELLRSLAAFQDKFGQWKEYDRQRVLRSLSNTHHQWCASLEHLENARADTRDPESLETMIDSVKRQLEANKRRILQFGGPEALEEIMGSPPITVDLDQIINELGSRKYWDDFADELRQSPPVYSRIGELLTEIRDRLKQLIPNRSDLQSDIDRSLDIDFIRQMIHFGSFDSESFFRVFDYIWTNLKNFGAASAESEWNAWRDQIMEKAGSGASTYDVLLPEIFNRFLRQLDTIEDATHRYREILAQNREISTPSS</sequence>
<organism evidence="2">
    <name type="scientific">Spongospora subterranea</name>
    <dbReference type="NCBI Taxonomy" id="70186"/>
    <lineage>
        <taxon>Eukaryota</taxon>
        <taxon>Sar</taxon>
        <taxon>Rhizaria</taxon>
        <taxon>Endomyxa</taxon>
        <taxon>Phytomyxea</taxon>
        <taxon>Plasmodiophorida</taxon>
        <taxon>Plasmodiophoridae</taxon>
        <taxon>Spongospora</taxon>
    </lineage>
</organism>
<dbReference type="PANTHER" id="PTHR12832:SF11">
    <property type="entry name" value="LD23868P"/>
    <property type="match status" value="1"/>
</dbReference>
<name>A0A0H5RF37_9EUKA</name>
<evidence type="ECO:0000313" key="2">
    <source>
        <dbReference type="EMBL" id="CRZ12162.1"/>
    </source>
</evidence>
<evidence type="ECO:0000256" key="1">
    <source>
        <dbReference type="ARBA" id="ARBA00010954"/>
    </source>
</evidence>
<dbReference type="GO" id="GO:0007165">
    <property type="term" value="P:signal transduction"/>
    <property type="evidence" value="ECO:0007669"/>
    <property type="project" value="TreeGrafter"/>
</dbReference>
<proteinExistence type="inferred from homology"/>
<protein>
    <submittedName>
        <fullName evidence="2">Uncharacterized protein</fullName>
    </submittedName>
</protein>